<dbReference type="Pfam" id="PF11578">
    <property type="entry name" value="DUF3237"/>
    <property type="match status" value="1"/>
</dbReference>
<dbReference type="AlphaFoldDB" id="B6HLW5"/>
<gene>
    <name evidence="1" type="ORF">Pc21g04050</name>
    <name evidence="1" type="ORF">PCH_Pc21g04050</name>
</gene>
<name>B6HLW5_PENRW</name>
<dbReference type="HOGENOM" id="CLU_096872_1_2_1"/>
<proteinExistence type="predicted"/>
<sequence>MSSELTGFPSLQPALICKVHHLLSRSPLSNPPSRLGDVSTGPQFIHFVGHPLPQLSAGGTIKSVPGFKPEIDSDVVFGGDWLYFDPDKSRARVNFKGIAKTKEGVPFSFYYSGIVTVNEDIAKIFSYSPDAKTIPFGNSTTIHTFETGTPELKELENSHWMGNGRFVLGENGLTVESRVSKVIPSTAMD</sequence>
<dbReference type="BioCyc" id="PCHR:PC21G04050-MONOMER"/>
<dbReference type="eggNOG" id="ENOG502SUAX">
    <property type="taxonomic scope" value="Eukaryota"/>
</dbReference>
<protein>
    <submittedName>
        <fullName evidence="1">Pc21g04050 protein</fullName>
    </submittedName>
</protein>
<organism evidence="1 2">
    <name type="scientific">Penicillium rubens (strain ATCC 28089 / DSM 1075 / NRRL 1951 / Wisconsin 54-1255)</name>
    <name type="common">Penicillium chrysogenum</name>
    <dbReference type="NCBI Taxonomy" id="500485"/>
    <lineage>
        <taxon>Eukaryota</taxon>
        <taxon>Fungi</taxon>
        <taxon>Dikarya</taxon>
        <taxon>Ascomycota</taxon>
        <taxon>Pezizomycotina</taxon>
        <taxon>Eurotiomycetes</taxon>
        <taxon>Eurotiomycetidae</taxon>
        <taxon>Eurotiales</taxon>
        <taxon>Aspergillaceae</taxon>
        <taxon>Penicillium</taxon>
        <taxon>Penicillium chrysogenum species complex</taxon>
    </lineage>
</organism>
<dbReference type="Gene3D" id="2.40.160.20">
    <property type="match status" value="1"/>
</dbReference>
<keyword evidence="2" id="KW-1185">Reference proteome</keyword>
<reference evidence="1 2" key="1">
    <citation type="journal article" date="2008" name="Nat. Biotechnol.">
        <title>Genome sequencing and analysis of the filamentous fungus Penicillium chrysogenum.</title>
        <authorList>
            <person name="van den Berg M.A."/>
            <person name="Albang R."/>
            <person name="Albermann K."/>
            <person name="Badger J.H."/>
            <person name="Daran J.-M."/>
            <person name="Driessen A.J.M."/>
            <person name="Garcia-Estrada C."/>
            <person name="Fedorova N.D."/>
            <person name="Harris D.M."/>
            <person name="Heijne W.H.M."/>
            <person name="Joardar V.S."/>
            <person name="Kiel J.A.K.W."/>
            <person name="Kovalchuk A."/>
            <person name="Martin J.F."/>
            <person name="Nierman W.C."/>
            <person name="Nijland J.G."/>
            <person name="Pronk J.T."/>
            <person name="Roubos J.A."/>
            <person name="van der Klei I.J."/>
            <person name="van Peij N.N.M.E."/>
            <person name="Veenhuis M."/>
            <person name="von Doehren H."/>
            <person name="Wagner C."/>
            <person name="Wortman J.R."/>
            <person name="Bovenberg R.A.L."/>
        </authorList>
    </citation>
    <scope>NUCLEOTIDE SEQUENCE [LARGE SCALE GENOMIC DNA]</scope>
    <source>
        <strain evidence="2">ATCC 28089 / DSM 1075 / NRRL 1951 / Wisconsin 54-1255</strain>
    </source>
</reference>
<dbReference type="Proteomes" id="UP000000724">
    <property type="component" value="Contig Pc00c21"/>
</dbReference>
<dbReference type="OrthoDB" id="2544694at2759"/>
<evidence type="ECO:0000313" key="1">
    <source>
        <dbReference type="EMBL" id="CAP95302.1"/>
    </source>
</evidence>
<accession>B6HLW5</accession>
<dbReference type="OMA" id="SIDFRYK"/>
<dbReference type="VEuPathDB" id="FungiDB:PCH_Pc21g04050"/>
<dbReference type="EMBL" id="AM920436">
    <property type="protein sequence ID" value="CAP95302.1"/>
    <property type="molecule type" value="Genomic_DNA"/>
</dbReference>
<evidence type="ECO:0000313" key="2">
    <source>
        <dbReference type="Proteomes" id="UP000000724"/>
    </source>
</evidence>